<dbReference type="Gene3D" id="1.10.287.1170">
    <property type="entry name" value="glycoside hydrolase family 81 endo-[beta] glucanase"/>
    <property type="match status" value="1"/>
</dbReference>
<evidence type="ECO:0000256" key="6">
    <source>
        <dbReference type="ARBA" id="ARBA00023295"/>
    </source>
</evidence>
<dbReference type="InterPro" id="IPR040451">
    <property type="entry name" value="GH81_N"/>
</dbReference>
<feature type="compositionally biased region" description="Basic and acidic residues" evidence="9">
    <location>
        <begin position="96"/>
        <end position="109"/>
    </location>
</feature>
<reference evidence="13" key="1">
    <citation type="submission" date="2021-06" db="EMBL/GenBank/DDBJ databases">
        <title>Genome Sequence of Mortierella hyaline Strain SCG-10, a Cold-Adapted, Nitrate-Reducing Fungus Isolated from Soil in Minnesota, USA.</title>
        <authorList>
            <person name="Aldossari N."/>
        </authorList>
    </citation>
    <scope>NUCLEOTIDE SEQUENCE</scope>
    <source>
        <strain evidence="13">SCG-10</strain>
    </source>
</reference>
<evidence type="ECO:0000259" key="12">
    <source>
        <dbReference type="Pfam" id="PF17652"/>
    </source>
</evidence>
<dbReference type="OrthoDB" id="4473401at2759"/>
<keyword evidence="5" id="KW-0119">Carbohydrate metabolism</keyword>
<comment type="similarity">
    <text evidence="2">Belongs to the glycosyl hydrolase 81 family.</text>
</comment>
<keyword evidence="4" id="KW-0378">Hydrolase</keyword>
<name>A0A9P7Y182_9FUNG</name>
<evidence type="ECO:0000313" key="14">
    <source>
        <dbReference type="Proteomes" id="UP000707451"/>
    </source>
</evidence>
<evidence type="ECO:0000256" key="5">
    <source>
        <dbReference type="ARBA" id="ARBA00023277"/>
    </source>
</evidence>
<dbReference type="InterPro" id="IPR005200">
    <property type="entry name" value="Endo-beta-glucanase"/>
</dbReference>
<feature type="region of interest" description="Disordered" evidence="9">
    <location>
        <begin position="74"/>
        <end position="126"/>
    </location>
</feature>
<evidence type="ECO:0000256" key="9">
    <source>
        <dbReference type="SAM" id="MobiDB-lite"/>
    </source>
</evidence>
<keyword evidence="6" id="KW-0326">Glycosidase</keyword>
<evidence type="ECO:0000256" key="10">
    <source>
        <dbReference type="SAM" id="SignalP"/>
    </source>
</evidence>
<dbReference type="GO" id="GO:0000272">
    <property type="term" value="P:polysaccharide catabolic process"/>
    <property type="evidence" value="ECO:0007669"/>
    <property type="project" value="UniProtKB-KW"/>
</dbReference>
<evidence type="ECO:0000256" key="3">
    <source>
        <dbReference type="ARBA" id="ARBA00012780"/>
    </source>
</evidence>
<organism evidence="13 14">
    <name type="scientific">Linnemannia hyalina</name>
    <dbReference type="NCBI Taxonomy" id="64524"/>
    <lineage>
        <taxon>Eukaryota</taxon>
        <taxon>Fungi</taxon>
        <taxon>Fungi incertae sedis</taxon>
        <taxon>Mucoromycota</taxon>
        <taxon>Mortierellomycotina</taxon>
        <taxon>Mortierellomycetes</taxon>
        <taxon>Mortierellales</taxon>
        <taxon>Mortierellaceae</taxon>
        <taxon>Linnemannia</taxon>
    </lineage>
</organism>
<gene>
    <name evidence="13" type="ORF">KI688_008484</name>
</gene>
<dbReference type="Gene3D" id="2.70.98.30">
    <property type="entry name" value="Golgi alpha-mannosidase II, domain 4"/>
    <property type="match status" value="1"/>
</dbReference>
<dbReference type="Gene3D" id="1.20.5.420">
    <property type="entry name" value="Immunoglobulin FC, subunit C"/>
    <property type="match status" value="1"/>
</dbReference>
<feature type="signal peptide" evidence="10">
    <location>
        <begin position="1"/>
        <end position="22"/>
    </location>
</feature>
<comment type="catalytic activity">
    <reaction evidence="1">
        <text>Hydrolysis of (1-&gt;3)-beta-D-glucosidic linkages in (1-&gt;3)-beta-D-glucans.</text>
        <dbReference type="EC" id="3.2.1.39"/>
    </reaction>
</comment>
<accession>A0A9P7Y182</accession>
<dbReference type="EC" id="3.2.1.39" evidence="3"/>
<evidence type="ECO:0000256" key="4">
    <source>
        <dbReference type="ARBA" id="ARBA00022801"/>
    </source>
</evidence>
<evidence type="ECO:0000256" key="1">
    <source>
        <dbReference type="ARBA" id="ARBA00000382"/>
    </source>
</evidence>
<comment type="caution">
    <text evidence="13">The sequence shown here is derived from an EMBL/GenBank/DDBJ whole genome shotgun (WGS) entry which is preliminary data.</text>
</comment>
<evidence type="ECO:0000259" key="11">
    <source>
        <dbReference type="Pfam" id="PF03639"/>
    </source>
</evidence>
<evidence type="ECO:0000256" key="2">
    <source>
        <dbReference type="ARBA" id="ARBA00010730"/>
    </source>
</evidence>
<proteinExistence type="inferred from homology"/>
<protein>
    <recommendedName>
        <fullName evidence="3">glucan endo-1,3-beta-D-glucosidase</fullName>
        <ecNumber evidence="3">3.2.1.39</ecNumber>
    </recommendedName>
</protein>
<feature type="domain" description="Glycosyl hydrolase family 81 C-terminal" evidence="12">
    <location>
        <begin position="473"/>
        <end position="821"/>
    </location>
</feature>
<keyword evidence="8" id="KW-0624">Polysaccharide degradation</keyword>
<dbReference type="PANTHER" id="PTHR31983">
    <property type="entry name" value="ENDO-1,3(4)-BETA-GLUCANASE 1"/>
    <property type="match status" value="1"/>
</dbReference>
<dbReference type="GO" id="GO:0052861">
    <property type="term" value="F:endo-1,3(4)-beta-glucanase activity"/>
    <property type="evidence" value="ECO:0007669"/>
    <property type="project" value="InterPro"/>
</dbReference>
<keyword evidence="14" id="KW-1185">Reference proteome</keyword>
<dbReference type="InterPro" id="IPR040720">
    <property type="entry name" value="GH81_C"/>
</dbReference>
<evidence type="ECO:0000256" key="7">
    <source>
        <dbReference type="ARBA" id="ARBA00023316"/>
    </source>
</evidence>
<feature type="domain" description="Glycosyl hydrolase family 81 N-terminal" evidence="11">
    <location>
        <begin position="128"/>
        <end position="465"/>
    </location>
</feature>
<feature type="compositionally biased region" description="Acidic residues" evidence="9">
    <location>
        <begin position="75"/>
        <end position="84"/>
    </location>
</feature>
<dbReference type="Pfam" id="PF17652">
    <property type="entry name" value="Glyco_hydro81C"/>
    <property type="match status" value="1"/>
</dbReference>
<dbReference type="GO" id="GO:0071555">
    <property type="term" value="P:cell wall organization"/>
    <property type="evidence" value="ECO:0007669"/>
    <property type="project" value="UniProtKB-KW"/>
</dbReference>
<dbReference type="PROSITE" id="PS52008">
    <property type="entry name" value="GH81"/>
    <property type="match status" value="1"/>
</dbReference>
<dbReference type="GO" id="GO:0042973">
    <property type="term" value="F:glucan endo-1,3-beta-D-glucosidase activity"/>
    <property type="evidence" value="ECO:0007669"/>
    <property type="project" value="UniProtKB-EC"/>
</dbReference>
<evidence type="ECO:0000256" key="8">
    <source>
        <dbReference type="ARBA" id="ARBA00023326"/>
    </source>
</evidence>
<keyword evidence="10" id="KW-0732">Signal</keyword>
<dbReference type="Proteomes" id="UP000707451">
    <property type="component" value="Unassembled WGS sequence"/>
</dbReference>
<keyword evidence="7" id="KW-0961">Cell wall biogenesis/degradation</keyword>
<dbReference type="AlphaFoldDB" id="A0A9P7Y182"/>
<dbReference type="PANTHER" id="PTHR31983:SF0">
    <property type="entry name" value="GLUCAN ENDO-1,3-BETA-D-GLUCOSIDASE 2"/>
    <property type="match status" value="1"/>
</dbReference>
<sequence>MRHCLTLVLAITIATSLPGTHGHPQSTIMGVDFSTGSLDPSDPFSSLLGRDQLDAHIDRSSIIPTPIPHSATIFDDFDDFDSDDQSSGNSTDETVTPEHYETDWRRPDTVLKPISTEPPLPLFKQRDHPVKPMRVRVTDQSNPQPTNKFYGNLMLGDSHAPIWTHPYGLRWDRIEKTQNGLSISHIDDSSKAFGPPGLNVTASEQRPPKYYLNPFLVSVGISATELDERHEMTVGDFSEFSCAVELTPASEQALERQDPPTSVLRVPVVRGMVFLTALYKDLTPQFYSDILIRTLTLDPQPMADGWVKYRFLIENGVTWLLYAKPDRSTDGPLRLTMRGQGLAVATSGKFTGLVQIAKLPVGMEDETERVYDLSMGVYPMEGELIVRPRYVNSRSGGYRIDWKLAGDTTKQFIHFTLPHHREALTDKTKPTVLVLPSTTKGKMIAYTGSKWYLHEPDRLALDFLPDEWEDTVTPEQLEVIRNQARRDIERDFDEETDLESMYFAGKGLAKFALLCLVVKDVLNETDETQRRCLDKLENAFARFLENRQAFPLVYDKTWRGLVSVQGLTDHGALADFGNTWYNDHHYHYGYFIHAAAIVRHLDPNWRSDELVAYIDSLLRDVTNMSTNDNHFPRFRAFDWYMGHSWSQGIFVSQDGKDEESTSEDINLYYGLSLWGRVNDRPDMDNMGAMMLTVARRSIRAYFLLEDDNMNHPRAFVGNKVTGILFENKVDHTTYFSSRLECIQGIQMIPATPALPLIRSEKFVRQEWESVLRSRAEEIDDGWKSILMMNYATLDKAGAWKHFAESERPVQLDDGMTLTWAMFYVASLQPT</sequence>
<feature type="chain" id="PRO_5040252875" description="glucan endo-1,3-beta-D-glucosidase" evidence="10">
    <location>
        <begin position="23"/>
        <end position="830"/>
    </location>
</feature>
<dbReference type="EMBL" id="JAHRHY010000003">
    <property type="protein sequence ID" value="KAG9070941.1"/>
    <property type="molecule type" value="Genomic_DNA"/>
</dbReference>
<evidence type="ECO:0000313" key="13">
    <source>
        <dbReference type="EMBL" id="KAG9070941.1"/>
    </source>
</evidence>
<dbReference type="Pfam" id="PF03639">
    <property type="entry name" value="Glyco_hydro_81"/>
    <property type="match status" value="1"/>
</dbReference>